<proteinExistence type="predicted"/>
<dbReference type="AlphaFoldDB" id="A0A1I2H3X9"/>
<accession>A0A1I2H3X9</accession>
<dbReference type="Proteomes" id="UP000199400">
    <property type="component" value="Unassembled WGS sequence"/>
</dbReference>
<protein>
    <submittedName>
        <fullName evidence="2">Uncharacterized protein</fullName>
    </submittedName>
</protein>
<dbReference type="RefSeq" id="WP_096331812.1">
    <property type="nucleotide sequence ID" value="NZ_NETK01000001.1"/>
</dbReference>
<sequence length="193" mass="20176">MPGCSEKSDGETDGSETTGTATTATQPTEDATTTGSAATTASESETGASVGRCECGEGDPCAAPLCETVVYVDSDEPEEDEGELAANLRCALEALRDRKVGTLRWSYQTGDGQIDEHGHYQMFGDGTALYTHGGVIDLCEWVVDRVTLVTMQSPAVFSECLAMPAPGDQFSCLQLAPGPDEESCIEGEKDCGG</sequence>
<evidence type="ECO:0000256" key="1">
    <source>
        <dbReference type="SAM" id="MobiDB-lite"/>
    </source>
</evidence>
<reference evidence="3" key="1">
    <citation type="submission" date="2016-10" db="EMBL/GenBank/DDBJ databases">
        <authorList>
            <person name="Varghese N."/>
            <person name="Submissions S."/>
        </authorList>
    </citation>
    <scope>NUCLEOTIDE SEQUENCE [LARGE SCALE GENOMIC DNA]</scope>
    <source>
        <strain evidence="3">ATCC 25963</strain>
    </source>
</reference>
<gene>
    <name evidence="2" type="ORF">SAMN02745121_07684</name>
</gene>
<evidence type="ECO:0000313" key="3">
    <source>
        <dbReference type="Proteomes" id="UP000199400"/>
    </source>
</evidence>
<evidence type="ECO:0000313" key="2">
    <source>
        <dbReference type="EMBL" id="SFF24382.1"/>
    </source>
</evidence>
<name>A0A1I2H3X9_9BACT</name>
<feature type="compositionally biased region" description="Basic and acidic residues" evidence="1">
    <location>
        <begin position="1"/>
        <end position="10"/>
    </location>
</feature>
<feature type="compositionally biased region" description="Low complexity" evidence="1">
    <location>
        <begin position="15"/>
        <end position="49"/>
    </location>
</feature>
<feature type="region of interest" description="Disordered" evidence="1">
    <location>
        <begin position="1"/>
        <end position="50"/>
    </location>
</feature>
<dbReference type="EMBL" id="FOMX01000038">
    <property type="protein sequence ID" value="SFF24382.1"/>
    <property type="molecule type" value="Genomic_DNA"/>
</dbReference>
<organism evidence="2 3">
    <name type="scientific">Nannocystis exedens</name>
    <dbReference type="NCBI Taxonomy" id="54"/>
    <lineage>
        <taxon>Bacteria</taxon>
        <taxon>Pseudomonadati</taxon>
        <taxon>Myxococcota</taxon>
        <taxon>Polyangia</taxon>
        <taxon>Nannocystales</taxon>
        <taxon>Nannocystaceae</taxon>
        <taxon>Nannocystis</taxon>
    </lineage>
</organism>
<keyword evidence="3" id="KW-1185">Reference proteome</keyword>